<dbReference type="EMBL" id="AP022562">
    <property type="protein sequence ID" value="BBX10996.1"/>
    <property type="molecule type" value="Genomic_DNA"/>
</dbReference>
<keyword evidence="10" id="KW-1185">Reference proteome</keyword>
<dbReference type="InterPro" id="IPR051619">
    <property type="entry name" value="TypeII_TA_RNase_PINc/VapC"/>
</dbReference>
<evidence type="ECO:0000256" key="7">
    <source>
        <dbReference type="HAMAP-Rule" id="MF_00265"/>
    </source>
</evidence>
<dbReference type="GO" id="GO:0000287">
    <property type="term" value="F:magnesium ion binding"/>
    <property type="evidence" value="ECO:0007669"/>
    <property type="project" value="UniProtKB-UniRule"/>
</dbReference>
<dbReference type="CDD" id="cd09873">
    <property type="entry name" value="PIN_Pae0151-like"/>
    <property type="match status" value="1"/>
</dbReference>
<reference evidence="9 10" key="1">
    <citation type="journal article" date="2019" name="Emerg. Microbes Infect.">
        <title>Comprehensive subspecies identification of 175 nontuberculous mycobacteria species based on 7547 genomic profiles.</title>
        <authorList>
            <person name="Matsumoto Y."/>
            <person name="Kinjo T."/>
            <person name="Motooka D."/>
            <person name="Nabeya D."/>
            <person name="Jung N."/>
            <person name="Uechi K."/>
            <person name="Horii T."/>
            <person name="Iida T."/>
            <person name="Fujita J."/>
            <person name="Nakamura S."/>
        </authorList>
    </citation>
    <scope>NUCLEOTIDE SEQUENCE [LARGE SCALE GENOMIC DNA]</scope>
    <source>
        <strain evidence="9 10">JCM 6391</strain>
    </source>
</reference>
<feature type="domain" description="PIN" evidence="8">
    <location>
        <begin position="2"/>
        <end position="118"/>
    </location>
</feature>
<comment type="cofactor">
    <cofactor evidence="1 7">
        <name>Mg(2+)</name>
        <dbReference type="ChEBI" id="CHEBI:18420"/>
    </cofactor>
</comment>
<name>A0A7I7JGC6_9MYCO</name>
<keyword evidence="5 7" id="KW-0378">Hydrolase</keyword>
<dbReference type="InterPro" id="IPR022907">
    <property type="entry name" value="VapC_family"/>
</dbReference>
<keyword evidence="7" id="KW-0800">Toxin</keyword>
<evidence type="ECO:0000256" key="3">
    <source>
        <dbReference type="ARBA" id="ARBA00022722"/>
    </source>
</evidence>
<proteinExistence type="inferred from homology"/>
<accession>A0A7I7JGC6</accession>
<dbReference type="InterPro" id="IPR002716">
    <property type="entry name" value="PIN_dom"/>
</dbReference>
<evidence type="ECO:0000256" key="2">
    <source>
        <dbReference type="ARBA" id="ARBA00022649"/>
    </source>
</evidence>
<evidence type="ECO:0000256" key="5">
    <source>
        <dbReference type="ARBA" id="ARBA00022801"/>
    </source>
</evidence>
<dbReference type="EC" id="3.1.-.-" evidence="7"/>
<dbReference type="PANTHER" id="PTHR35901">
    <property type="entry name" value="RIBONUCLEASE VAPC3"/>
    <property type="match status" value="1"/>
</dbReference>
<dbReference type="GO" id="GO:0016787">
    <property type="term" value="F:hydrolase activity"/>
    <property type="evidence" value="ECO:0007669"/>
    <property type="project" value="UniProtKB-KW"/>
</dbReference>
<dbReference type="Proteomes" id="UP000466997">
    <property type="component" value="Chromosome"/>
</dbReference>
<evidence type="ECO:0000256" key="4">
    <source>
        <dbReference type="ARBA" id="ARBA00022723"/>
    </source>
</evidence>
<comment type="function">
    <text evidence="7">Toxic component of a toxin-antitoxin (TA) system. An RNase.</text>
</comment>
<evidence type="ECO:0000259" key="8">
    <source>
        <dbReference type="Pfam" id="PF01850"/>
    </source>
</evidence>
<dbReference type="Gene3D" id="3.40.50.1010">
    <property type="entry name" value="5'-nuclease"/>
    <property type="match status" value="1"/>
</dbReference>
<dbReference type="KEGG" id="mnm:MNVM_00770"/>
<feature type="binding site" evidence="7">
    <location>
        <position position="5"/>
    </location>
    <ligand>
        <name>Mg(2+)</name>
        <dbReference type="ChEBI" id="CHEBI:18420"/>
    </ligand>
</feature>
<dbReference type="SUPFAM" id="SSF88723">
    <property type="entry name" value="PIN domain-like"/>
    <property type="match status" value="1"/>
</dbReference>
<dbReference type="GO" id="GO:0004540">
    <property type="term" value="F:RNA nuclease activity"/>
    <property type="evidence" value="ECO:0007669"/>
    <property type="project" value="InterPro"/>
</dbReference>
<feature type="binding site" evidence="7">
    <location>
        <position position="95"/>
    </location>
    <ligand>
        <name>Mg(2+)</name>
        <dbReference type="ChEBI" id="CHEBI:18420"/>
    </ligand>
</feature>
<keyword evidence="2 7" id="KW-1277">Toxin-antitoxin system</keyword>
<comment type="similarity">
    <text evidence="7">Belongs to the PINc/VapC protein family.</text>
</comment>
<evidence type="ECO:0000313" key="10">
    <source>
        <dbReference type="Proteomes" id="UP000466997"/>
    </source>
</evidence>
<keyword evidence="3 7" id="KW-0540">Nuclease</keyword>
<evidence type="ECO:0000256" key="1">
    <source>
        <dbReference type="ARBA" id="ARBA00001946"/>
    </source>
</evidence>
<dbReference type="InterPro" id="IPR044153">
    <property type="entry name" value="PIN_Pae0151-like"/>
</dbReference>
<organism evidence="9 10">
    <name type="scientific">Mycobacterium novum</name>
    <dbReference type="NCBI Taxonomy" id="2492438"/>
    <lineage>
        <taxon>Bacteria</taxon>
        <taxon>Bacillati</taxon>
        <taxon>Actinomycetota</taxon>
        <taxon>Actinomycetes</taxon>
        <taxon>Mycobacteriales</taxon>
        <taxon>Mycobacteriaceae</taxon>
        <taxon>Mycobacterium</taxon>
    </lineage>
</organism>
<gene>
    <name evidence="9" type="primary">vapc1</name>
    <name evidence="7" type="synonym">vapC</name>
    <name evidence="9" type="ORF">MNVM_00770</name>
</gene>
<keyword evidence="4 7" id="KW-0479">Metal-binding</keyword>
<evidence type="ECO:0000313" key="9">
    <source>
        <dbReference type="EMBL" id="BBX10996.1"/>
    </source>
</evidence>
<protein>
    <recommendedName>
        <fullName evidence="7">Ribonuclease VapC</fullName>
        <shortName evidence="7">RNase VapC</shortName>
        <ecNumber evidence="7">3.1.-.-</ecNumber>
    </recommendedName>
    <alternativeName>
        <fullName evidence="7">Toxin VapC</fullName>
    </alternativeName>
</protein>
<dbReference type="InterPro" id="IPR029060">
    <property type="entry name" value="PIN-like_dom_sf"/>
</dbReference>
<keyword evidence="6 7" id="KW-0460">Magnesium</keyword>
<evidence type="ECO:0000256" key="6">
    <source>
        <dbReference type="ARBA" id="ARBA00022842"/>
    </source>
</evidence>
<dbReference type="HAMAP" id="MF_00265">
    <property type="entry name" value="VapC_Nob1"/>
    <property type="match status" value="1"/>
</dbReference>
<sequence>MIVVDAAALVDALTGVDGTDELRSELADEELHAPALLDFEVVSALRGLTRGGQLSAARAHDALADFDALAIRRWPGSAELRLRAFTLRDNLTAYDAAYVALAEALECAVLTRDRRLARSGGHSVEIRVR</sequence>
<dbReference type="RefSeq" id="WP_013828728.1">
    <property type="nucleotide sequence ID" value="NZ_AP022562.1"/>
</dbReference>
<dbReference type="PANTHER" id="PTHR35901:SF1">
    <property type="entry name" value="EXONUCLEASE VAPC9"/>
    <property type="match status" value="1"/>
</dbReference>
<dbReference type="Pfam" id="PF01850">
    <property type="entry name" value="PIN"/>
    <property type="match status" value="1"/>
</dbReference>
<dbReference type="GO" id="GO:0090729">
    <property type="term" value="F:toxin activity"/>
    <property type="evidence" value="ECO:0007669"/>
    <property type="project" value="UniProtKB-KW"/>
</dbReference>
<dbReference type="AlphaFoldDB" id="A0A7I7JGC6"/>